<sequence>MCCRQLRVSPRLVHEPFAWQLGILERCLRDLIQVTMTFFPYMNKNNNYDDDIVINNNKTELLSIVSESALKYRGPAFEPRLGQYSLGHLMKSTV</sequence>
<gene>
    <name evidence="1" type="ORF">DPMN_165775</name>
</gene>
<reference evidence="1" key="1">
    <citation type="journal article" date="2019" name="bioRxiv">
        <title>The Genome of the Zebra Mussel, Dreissena polymorpha: A Resource for Invasive Species Research.</title>
        <authorList>
            <person name="McCartney M.A."/>
            <person name="Auch B."/>
            <person name="Kono T."/>
            <person name="Mallez S."/>
            <person name="Zhang Y."/>
            <person name="Obille A."/>
            <person name="Becker A."/>
            <person name="Abrahante J.E."/>
            <person name="Garbe J."/>
            <person name="Badalamenti J.P."/>
            <person name="Herman A."/>
            <person name="Mangelson H."/>
            <person name="Liachko I."/>
            <person name="Sullivan S."/>
            <person name="Sone E.D."/>
            <person name="Koren S."/>
            <person name="Silverstein K.A.T."/>
            <person name="Beckman K.B."/>
            <person name="Gohl D.M."/>
        </authorList>
    </citation>
    <scope>NUCLEOTIDE SEQUENCE</scope>
    <source>
        <strain evidence="1">Duluth1</strain>
        <tissue evidence="1">Whole animal</tissue>
    </source>
</reference>
<evidence type="ECO:0000313" key="1">
    <source>
        <dbReference type="EMBL" id="KAH3787648.1"/>
    </source>
</evidence>
<dbReference type="EMBL" id="JAIWYP010000008">
    <property type="protein sequence ID" value="KAH3787648.1"/>
    <property type="molecule type" value="Genomic_DNA"/>
</dbReference>
<organism evidence="1 2">
    <name type="scientific">Dreissena polymorpha</name>
    <name type="common">Zebra mussel</name>
    <name type="synonym">Mytilus polymorpha</name>
    <dbReference type="NCBI Taxonomy" id="45954"/>
    <lineage>
        <taxon>Eukaryota</taxon>
        <taxon>Metazoa</taxon>
        <taxon>Spiralia</taxon>
        <taxon>Lophotrochozoa</taxon>
        <taxon>Mollusca</taxon>
        <taxon>Bivalvia</taxon>
        <taxon>Autobranchia</taxon>
        <taxon>Heteroconchia</taxon>
        <taxon>Euheterodonta</taxon>
        <taxon>Imparidentia</taxon>
        <taxon>Neoheterodontei</taxon>
        <taxon>Myida</taxon>
        <taxon>Dreissenoidea</taxon>
        <taxon>Dreissenidae</taxon>
        <taxon>Dreissena</taxon>
    </lineage>
</organism>
<name>A0A9D4EY86_DREPO</name>
<reference evidence="1" key="2">
    <citation type="submission" date="2020-11" db="EMBL/GenBank/DDBJ databases">
        <authorList>
            <person name="McCartney M.A."/>
            <person name="Auch B."/>
            <person name="Kono T."/>
            <person name="Mallez S."/>
            <person name="Becker A."/>
            <person name="Gohl D.M."/>
            <person name="Silverstein K.A.T."/>
            <person name="Koren S."/>
            <person name="Bechman K.B."/>
            <person name="Herman A."/>
            <person name="Abrahante J.E."/>
            <person name="Garbe J."/>
        </authorList>
    </citation>
    <scope>NUCLEOTIDE SEQUENCE</scope>
    <source>
        <strain evidence="1">Duluth1</strain>
        <tissue evidence="1">Whole animal</tissue>
    </source>
</reference>
<comment type="caution">
    <text evidence="1">The sequence shown here is derived from an EMBL/GenBank/DDBJ whole genome shotgun (WGS) entry which is preliminary data.</text>
</comment>
<evidence type="ECO:0000313" key="2">
    <source>
        <dbReference type="Proteomes" id="UP000828390"/>
    </source>
</evidence>
<protein>
    <submittedName>
        <fullName evidence="1">Uncharacterized protein</fullName>
    </submittedName>
</protein>
<accession>A0A9D4EY86</accession>
<dbReference type="AlphaFoldDB" id="A0A9D4EY86"/>
<keyword evidence="2" id="KW-1185">Reference proteome</keyword>
<dbReference type="Proteomes" id="UP000828390">
    <property type="component" value="Unassembled WGS sequence"/>
</dbReference>
<proteinExistence type="predicted"/>